<dbReference type="CDD" id="cd06225">
    <property type="entry name" value="HAMP"/>
    <property type="match status" value="1"/>
</dbReference>
<dbReference type="GO" id="GO:0004673">
    <property type="term" value="F:protein histidine kinase activity"/>
    <property type="evidence" value="ECO:0007669"/>
    <property type="project" value="UniProtKB-EC"/>
</dbReference>
<evidence type="ECO:0000256" key="1">
    <source>
        <dbReference type="ARBA" id="ARBA00000085"/>
    </source>
</evidence>
<evidence type="ECO:0000259" key="13">
    <source>
        <dbReference type="PROSITE" id="PS50885"/>
    </source>
</evidence>
<dbReference type="InterPro" id="IPR003594">
    <property type="entry name" value="HATPase_dom"/>
</dbReference>
<sequence>MQRLSLRARITVLFVGTVLGVGLLLIGLVYAYLRLTPVPFQATFPIEDNGLVIDAAVPITNEILRVILGVSLTVLAVLTAIAGAVGWFVAGLVIRPLTGIADAAREVTAGDLTTRIAYEGPPDEIGDVTEALNVMLDSVQGAVDRQKRFAANASHELKTPIATIQTVADVALAGPDDALRPALTRIREVNARNADTVAALLQLAHLAPTLEPVDLAAVCRRVAAAYDIPIELEPARIDASVTLMSQAIDNLARNALTHGTPGTATMRVFRDGGHAVVEVANAGEMVEDPETLAEPFARARTSRGHGLGLALVKAIAEAHGGALELKAPPNGGLIARVRVPARSEAA</sequence>
<evidence type="ECO:0000256" key="4">
    <source>
        <dbReference type="ARBA" id="ARBA00022553"/>
    </source>
</evidence>
<keyword evidence="4" id="KW-0597">Phosphoprotein</keyword>
<evidence type="ECO:0000256" key="3">
    <source>
        <dbReference type="ARBA" id="ARBA00012438"/>
    </source>
</evidence>
<dbReference type="SMART" id="SM00387">
    <property type="entry name" value="HATPase_c"/>
    <property type="match status" value="1"/>
</dbReference>
<keyword evidence="5 14" id="KW-0808">Transferase</keyword>
<dbReference type="InterPro" id="IPR003660">
    <property type="entry name" value="HAMP_dom"/>
</dbReference>
<dbReference type="Pfam" id="PF02518">
    <property type="entry name" value="HATPase_c"/>
    <property type="match status" value="1"/>
</dbReference>
<proteinExistence type="predicted"/>
<dbReference type="InterPro" id="IPR003661">
    <property type="entry name" value="HisK_dim/P_dom"/>
</dbReference>
<organism evidence="14 15">
    <name type="scientific">Corynebacterium jeddahense</name>
    <dbReference type="NCBI Taxonomy" id="1414719"/>
    <lineage>
        <taxon>Bacteria</taxon>
        <taxon>Bacillati</taxon>
        <taxon>Actinomycetota</taxon>
        <taxon>Actinomycetes</taxon>
        <taxon>Mycobacteriales</taxon>
        <taxon>Corynebacteriaceae</taxon>
        <taxon>Corynebacterium</taxon>
    </lineage>
</organism>
<dbReference type="Pfam" id="PF00672">
    <property type="entry name" value="HAMP"/>
    <property type="match status" value="1"/>
</dbReference>
<evidence type="ECO:0000259" key="12">
    <source>
        <dbReference type="PROSITE" id="PS50109"/>
    </source>
</evidence>
<keyword evidence="10 11" id="KW-0472">Membrane</keyword>
<evidence type="ECO:0000256" key="2">
    <source>
        <dbReference type="ARBA" id="ARBA00004236"/>
    </source>
</evidence>
<evidence type="ECO:0000256" key="10">
    <source>
        <dbReference type="ARBA" id="ARBA00023136"/>
    </source>
</evidence>
<dbReference type="SMART" id="SM00388">
    <property type="entry name" value="HisKA"/>
    <property type="match status" value="1"/>
</dbReference>
<dbReference type="InterPro" id="IPR050428">
    <property type="entry name" value="TCS_sensor_his_kinase"/>
</dbReference>
<dbReference type="CDD" id="cd00075">
    <property type="entry name" value="HATPase"/>
    <property type="match status" value="1"/>
</dbReference>
<evidence type="ECO:0000313" key="15">
    <source>
        <dbReference type="Proteomes" id="UP001218071"/>
    </source>
</evidence>
<keyword evidence="8 11" id="KW-1133">Transmembrane helix</keyword>
<protein>
    <recommendedName>
        <fullName evidence="3">histidine kinase</fullName>
        <ecNumber evidence="3">2.7.13.3</ecNumber>
    </recommendedName>
</protein>
<dbReference type="PROSITE" id="PS50109">
    <property type="entry name" value="HIS_KIN"/>
    <property type="match status" value="1"/>
</dbReference>
<evidence type="ECO:0000256" key="11">
    <source>
        <dbReference type="SAM" id="Phobius"/>
    </source>
</evidence>
<dbReference type="InterPro" id="IPR036890">
    <property type="entry name" value="HATPase_C_sf"/>
</dbReference>
<dbReference type="PRINTS" id="PR00344">
    <property type="entry name" value="BCTRLSENSOR"/>
</dbReference>
<dbReference type="EC" id="2.7.13.3" evidence="3"/>
<dbReference type="Proteomes" id="UP001218071">
    <property type="component" value="Chromosome"/>
</dbReference>
<dbReference type="Gene3D" id="6.10.340.10">
    <property type="match status" value="1"/>
</dbReference>
<keyword evidence="9" id="KW-0902">Two-component regulatory system</keyword>
<keyword evidence="15" id="KW-1185">Reference proteome</keyword>
<dbReference type="Gene3D" id="1.10.287.130">
    <property type="match status" value="1"/>
</dbReference>
<reference evidence="14 15" key="1">
    <citation type="submission" date="2020-10" db="EMBL/GenBank/DDBJ databases">
        <title>Complete genome sequence of Corynebacterium jeddahense DSM 45997, type strain of Corynebacterium jeddahense.</title>
        <authorList>
            <person name="Busche T."/>
            <person name="Kalinowski J."/>
            <person name="Ruckert C."/>
        </authorList>
    </citation>
    <scope>NUCLEOTIDE SEQUENCE [LARGE SCALE GENOMIC DNA]</scope>
    <source>
        <strain evidence="14 15">DSM 45997</strain>
    </source>
</reference>
<comment type="subcellular location">
    <subcellularLocation>
        <location evidence="2">Cell membrane</location>
    </subcellularLocation>
</comment>
<evidence type="ECO:0000256" key="9">
    <source>
        <dbReference type="ARBA" id="ARBA00023012"/>
    </source>
</evidence>
<dbReference type="SUPFAM" id="SSF158472">
    <property type="entry name" value="HAMP domain-like"/>
    <property type="match status" value="1"/>
</dbReference>
<dbReference type="Pfam" id="PF00512">
    <property type="entry name" value="HisKA"/>
    <property type="match status" value="1"/>
</dbReference>
<feature type="domain" description="HAMP" evidence="13">
    <location>
        <begin position="91"/>
        <end position="144"/>
    </location>
</feature>
<dbReference type="PROSITE" id="PS50885">
    <property type="entry name" value="HAMP"/>
    <property type="match status" value="1"/>
</dbReference>
<dbReference type="SUPFAM" id="SSF55874">
    <property type="entry name" value="ATPase domain of HSP90 chaperone/DNA topoisomerase II/histidine kinase"/>
    <property type="match status" value="1"/>
</dbReference>
<evidence type="ECO:0000313" key="14">
    <source>
        <dbReference type="EMBL" id="WCZ38539.1"/>
    </source>
</evidence>
<evidence type="ECO:0000256" key="8">
    <source>
        <dbReference type="ARBA" id="ARBA00022989"/>
    </source>
</evidence>
<keyword evidence="6 11" id="KW-0812">Transmembrane</keyword>
<dbReference type="PANTHER" id="PTHR45436">
    <property type="entry name" value="SENSOR HISTIDINE KINASE YKOH"/>
    <property type="match status" value="1"/>
</dbReference>
<dbReference type="EMBL" id="CP063194">
    <property type="protein sequence ID" value="WCZ38539.1"/>
    <property type="molecule type" value="Genomic_DNA"/>
</dbReference>
<gene>
    <name evidence="14" type="primary">prrB</name>
    <name evidence="14" type="ORF">CJEDD_04630</name>
</gene>
<dbReference type="InterPro" id="IPR004358">
    <property type="entry name" value="Sig_transdc_His_kin-like_C"/>
</dbReference>
<name>A0ABY7UJJ5_9CORY</name>
<feature type="transmembrane region" description="Helical" evidence="11">
    <location>
        <begin position="12"/>
        <end position="33"/>
    </location>
</feature>
<dbReference type="PANTHER" id="PTHR45436:SF5">
    <property type="entry name" value="SENSOR HISTIDINE KINASE TRCS"/>
    <property type="match status" value="1"/>
</dbReference>
<keyword evidence="7 14" id="KW-0418">Kinase</keyword>
<evidence type="ECO:0000256" key="6">
    <source>
        <dbReference type="ARBA" id="ARBA00022692"/>
    </source>
</evidence>
<dbReference type="InterPro" id="IPR005467">
    <property type="entry name" value="His_kinase_dom"/>
</dbReference>
<dbReference type="SUPFAM" id="SSF47384">
    <property type="entry name" value="Homodimeric domain of signal transducing histidine kinase"/>
    <property type="match status" value="1"/>
</dbReference>
<feature type="transmembrane region" description="Helical" evidence="11">
    <location>
        <begin position="66"/>
        <end position="90"/>
    </location>
</feature>
<comment type="catalytic activity">
    <reaction evidence="1">
        <text>ATP + protein L-histidine = ADP + protein N-phospho-L-histidine.</text>
        <dbReference type="EC" id="2.7.13.3"/>
    </reaction>
</comment>
<dbReference type="RefSeq" id="WP_042406577.1">
    <property type="nucleotide sequence ID" value="NZ_CBYN010000038.1"/>
</dbReference>
<feature type="domain" description="Histidine kinase" evidence="12">
    <location>
        <begin position="152"/>
        <end position="343"/>
    </location>
</feature>
<dbReference type="CDD" id="cd00082">
    <property type="entry name" value="HisKA"/>
    <property type="match status" value="1"/>
</dbReference>
<dbReference type="InterPro" id="IPR036097">
    <property type="entry name" value="HisK_dim/P_sf"/>
</dbReference>
<dbReference type="Gene3D" id="3.30.565.10">
    <property type="entry name" value="Histidine kinase-like ATPase, C-terminal domain"/>
    <property type="match status" value="1"/>
</dbReference>
<accession>A0ABY7UJJ5</accession>
<evidence type="ECO:0000256" key="7">
    <source>
        <dbReference type="ARBA" id="ARBA00022777"/>
    </source>
</evidence>
<dbReference type="SMART" id="SM00304">
    <property type="entry name" value="HAMP"/>
    <property type="match status" value="1"/>
</dbReference>
<evidence type="ECO:0000256" key="5">
    <source>
        <dbReference type="ARBA" id="ARBA00022679"/>
    </source>
</evidence>